<comment type="caution">
    <text evidence="1">The sequence shown here is derived from an EMBL/GenBank/DDBJ whole genome shotgun (WGS) entry which is preliminary data.</text>
</comment>
<accession>A0A8J5GAF1</accession>
<proteinExistence type="predicted"/>
<evidence type="ECO:0000313" key="1">
    <source>
        <dbReference type="EMBL" id="KAG6495497.1"/>
    </source>
</evidence>
<dbReference type="EMBL" id="JACMSC010000012">
    <property type="protein sequence ID" value="KAG6495497.1"/>
    <property type="molecule type" value="Genomic_DNA"/>
</dbReference>
<dbReference type="AlphaFoldDB" id="A0A8J5GAF1"/>
<dbReference type="Proteomes" id="UP000734854">
    <property type="component" value="Unassembled WGS sequence"/>
</dbReference>
<protein>
    <submittedName>
        <fullName evidence="1">Uncharacterized protein</fullName>
    </submittedName>
</protein>
<evidence type="ECO:0000313" key="2">
    <source>
        <dbReference type="Proteomes" id="UP000734854"/>
    </source>
</evidence>
<name>A0A8J5GAF1_ZINOF</name>
<organism evidence="1 2">
    <name type="scientific">Zingiber officinale</name>
    <name type="common">Ginger</name>
    <name type="synonym">Amomum zingiber</name>
    <dbReference type="NCBI Taxonomy" id="94328"/>
    <lineage>
        <taxon>Eukaryota</taxon>
        <taxon>Viridiplantae</taxon>
        <taxon>Streptophyta</taxon>
        <taxon>Embryophyta</taxon>
        <taxon>Tracheophyta</taxon>
        <taxon>Spermatophyta</taxon>
        <taxon>Magnoliopsida</taxon>
        <taxon>Liliopsida</taxon>
        <taxon>Zingiberales</taxon>
        <taxon>Zingiberaceae</taxon>
        <taxon>Zingiber</taxon>
    </lineage>
</organism>
<reference evidence="1 2" key="1">
    <citation type="submission" date="2020-08" db="EMBL/GenBank/DDBJ databases">
        <title>Plant Genome Project.</title>
        <authorList>
            <person name="Zhang R.-G."/>
        </authorList>
    </citation>
    <scope>NUCLEOTIDE SEQUENCE [LARGE SCALE GENOMIC DNA]</scope>
    <source>
        <tissue evidence="1">Rhizome</tissue>
    </source>
</reference>
<sequence>MYKRIKINRLLNIFKNDPVIPAFPDLHLSPAAIMKELSMYFQNFSSQNRLLTLSGPHEITPRELQEYPFDSL</sequence>
<gene>
    <name evidence="1" type="ORF">ZIOFF_043322</name>
</gene>
<keyword evidence="2" id="KW-1185">Reference proteome</keyword>